<evidence type="ECO:0000256" key="2">
    <source>
        <dbReference type="ARBA" id="ARBA00022475"/>
    </source>
</evidence>
<evidence type="ECO:0000256" key="9">
    <source>
        <dbReference type="RuleBase" id="RU000688"/>
    </source>
</evidence>
<evidence type="ECO:0000313" key="12">
    <source>
        <dbReference type="Ensembl" id="ENSPMAP00000001613.1"/>
    </source>
</evidence>
<dbReference type="PANTHER" id="PTHR24249">
    <property type="entry name" value="HISTAMINE RECEPTOR-RELATED G-PROTEIN COUPLED RECEPTOR"/>
    <property type="match status" value="1"/>
</dbReference>
<dbReference type="HOGENOM" id="CLU_1543643_0_0_1"/>
<dbReference type="STRING" id="7757.ENSPMAP00000001613"/>
<dbReference type="Ensembl" id="ENSPMAT00000001621.1">
    <property type="protein sequence ID" value="ENSPMAP00000001613.1"/>
    <property type="gene ID" value="ENSPMAG00000001461.1"/>
</dbReference>
<organism evidence="12">
    <name type="scientific">Petromyzon marinus</name>
    <name type="common">Sea lamprey</name>
    <dbReference type="NCBI Taxonomy" id="7757"/>
    <lineage>
        <taxon>Eukaryota</taxon>
        <taxon>Metazoa</taxon>
        <taxon>Chordata</taxon>
        <taxon>Craniata</taxon>
        <taxon>Vertebrata</taxon>
        <taxon>Cyclostomata</taxon>
        <taxon>Hyperoartia</taxon>
        <taxon>Petromyzontiformes</taxon>
        <taxon>Petromyzontidae</taxon>
        <taxon>Petromyzon</taxon>
    </lineage>
</organism>
<evidence type="ECO:0000256" key="3">
    <source>
        <dbReference type="ARBA" id="ARBA00022692"/>
    </source>
</evidence>
<evidence type="ECO:0000256" key="4">
    <source>
        <dbReference type="ARBA" id="ARBA00022989"/>
    </source>
</evidence>
<dbReference type="Gene3D" id="1.20.1070.10">
    <property type="entry name" value="Rhodopsin 7-helix transmembrane proteins"/>
    <property type="match status" value="1"/>
</dbReference>
<comment type="subcellular location">
    <subcellularLocation>
        <location evidence="1">Cell membrane</location>
        <topology evidence="1">Multi-pass membrane protein</topology>
    </subcellularLocation>
</comment>
<keyword evidence="8 9" id="KW-0807">Transducer</keyword>
<dbReference type="PANTHER" id="PTHR24249:SF406">
    <property type="entry name" value="G-PROTEIN COUPLED RECEPTORS FAMILY 1 PROFILE DOMAIN-CONTAINING PROTEIN"/>
    <property type="match status" value="1"/>
</dbReference>
<reference evidence="12" key="1">
    <citation type="submission" date="2025-08" db="UniProtKB">
        <authorList>
            <consortium name="Ensembl"/>
        </authorList>
    </citation>
    <scope>IDENTIFICATION</scope>
</reference>
<dbReference type="InterPro" id="IPR050569">
    <property type="entry name" value="TAAR"/>
</dbReference>
<evidence type="ECO:0000256" key="10">
    <source>
        <dbReference type="SAM" id="Phobius"/>
    </source>
</evidence>
<keyword evidence="2" id="KW-1003">Cell membrane</keyword>
<dbReference type="GeneTree" id="ENSGT00940000166602"/>
<keyword evidence="5 9" id="KW-0297">G-protein coupled receptor</keyword>
<keyword evidence="4 10" id="KW-1133">Transmembrane helix</keyword>
<dbReference type="SUPFAM" id="SSF81321">
    <property type="entry name" value="Family A G protein-coupled receptor-like"/>
    <property type="match status" value="1"/>
</dbReference>
<evidence type="ECO:0000256" key="8">
    <source>
        <dbReference type="ARBA" id="ARBA00023224"/>
    </source>
</evidence>
<name>S4R8T2_PETMA</name>
<dbReference type="GO" id="GO:0004930">
    <property type="term" value="F:G protein-coupled receptor activity"/>
    <property type="evidence" value="ECO:0007669"/>
    <property type="project" value="UniProtKB-KW"/>
</dbReference>
<evidence type="ECO:0000256" key="5">
    <source>
        <dbReference type="ARBA" id="ARBA00023040"/>
    </source>
</evidence>
<dbReference type="PRINTS" id="PR00237">
    <property type="entry name" value="GPCRRHODOPSN"/>
</dbReference>
<dbReference type="InterPro" id="IPR017452">
    <property type="entry name" value="GPCR_Rhodpsn_7TM"/>
</dbReference>
<accession>S4R8T2</accession>
<feature type="transmembrane region" description="Helical" evidence="10">
    <location>
        <begin position="45"/>
        <end position="71"/>
    </location>
</feature>
<dbReference type="PROSITE" id="PS00237">
    <property type="entry name" value="G_PROTEIN_RECEP_F1_1"/>
    <property type="match status" value="1"/>
</dbReference>
<evidence type="ECO:0000256" key="7">
    <source>
        <dbReference type="ARBA" id="ARBA00023170"/>
    </source>
</evidence>
<feature type="domain" description="G-protein coupled receptors family 1 profile" evidence="11">
    <location>
        <begin position="60"/>
        <end position="174"/>
    </location>
</feature>
<dbReference type="Pfam" id="PF00001">
    <property type="entry name" value="7tm_1"/>
    <property type="match status" value="1"/>
</dbReference>
<dbReference type="PROSITE" id="PS50262">
    <property type="entry name" value="G_PROTEIN_RECEP_F1_2"/>
    <property type="match status" value="1"/>
</dbReference>
<dbReference type="AlphaFoldDB" id="S4R8T2"/>
<comment type="similarity">
    <text evidence="9">Belongs to the G-protein coupled receptor 1 family.</text>
</comment>
<evidence type="ECO:0000256" key="6">
    <source>
        <dbReference type="ARBA" id="ARBA00023136"/>
    </source>
</evidence>
<protein>
    <recommendedName>
        <fullName evidence="11">G-protein coupled receptors family 1 profile domain-containing protein</fullName>
    </recommendedName>
</protein>
<evidence type="ECO:0000259" key="11">
    <source>
        <dbReference type="PROSITE" id="PS50262"/>
    </source>
</evidence>
<reference evidence="12" key="2">
    <citation type="submission" date="2025-09" db="UniProtKB">
        <authorList>
            <consortium name="Ensembl"/>
        </authorList>
    </citation>
    <scope>IDENTIFICATION</scope>
</reference>
<sequence>MGKYASPALALNSSVQNGTFQSHCVLTQFNLVCRQPTVPPEYAEIILIAMIMSIILNMFGNALIIAAILYFKQLQVLPNVFTFSLSVADILVGVVVMPFYMNQCVYNCWFYGHAFCKVHHFLHAFLPTASTMHLCCIGYDRCLAICDPFHYQERFTRRTAVIALAATWSVPLIY</sequence>
<keyword evidence="7 9" id="KW-0675">Receptor</keyword>
<dbReference type="OMA" id="MSWIVEG"/>
<feature type="transmembrane region" description="Helical" evidence="10">
    <location>
        <begin position="80"/>
        <end position="101"/>
    </location>
</feature>
<proteinExistence type="inferred from homology"/>
<keyword evidence="6 10" id="KW-0472">Membrane</keyword>
<keyword evidence="3 9" id="KW-0812">Transmembrane</keyword>
<evidence type="ECO:0000256" key="1">
    <source>
        <dbReference type="ARBA" id="ARBA00004651"/>
    </source>
</evidence>
<dbReference type="GO" id="GO:0005886">
    <property type="term" value="C:plasma membrane"/>
    <property type="evidence" value="ECO:0007669"/>
    <property type="project" value="UniProtKB-SubCell"/>
</dbReference>
<dbReference type="InterPro" id="IPR000276">
    <property type="entry name" value="GPCR_Rhodpsn"/>
</dbReference>